<evidence type="ECO:0000313" key="4">
    <source>
        <dbReference type="Proteomes" id="UP000299102"/>
    </source>
</evidence>
<keyword evidence="4" id="KW-1185">Reference proteome</keyword>
<sequence length="250" mass="27801">MLSQSTLKSWVTTLLIVLNLALNSRKNSKGGRKASIRLKIKNGFLSDEQIGNILKNSDEDNDEEFLLLETEESSDCEDNVSVHSDEEDVISGSDDDDVPLSQMRGNALRGKNGHLWSSVAPSSSRTPQRNIVSLQRTPQAIMEGIRDEKDAFMLLFSKPIDLIVKYTNQEIGKRAPKYNDQRYTNQTDLIAKTLIVVTQCSKVVTSPASRSGSAASTVNKPSTRILAWRTEHSRITFLAALRNATCNNKF</sequence>
<feature type="region of interest" description="Disordered" evidence="1">
    <location>
        <begin position="79"/>
        <end position="99"/>
    </location>
</feature>
<protein>
    <recommendedName>
        <fullName evidence="5">PiggyBac transposable element-derived protein domain-containing protein</fullName>
    </recommendedName>
</protein>
<evidence type="ECO:0000256" key="1">
    <source>
        <dbReference type="SAM" id="MobiDB-lite"/>
    </source>
</evidence>
<keyword evidence="2" id="KW-0732">Signal</keyword>
<dbReference type="EMBL" id="BGZK01001900">
    <property type="protein sequence ID" value="GBP88024.1"/>
    <property type="molecule type" value="Genomic_DNA"/>
</dbReference>
<organism evidence="3 4">
    <name type="scientific">Eumeta variegata</name>
    <name type="common">Bagworm moth</name>
    <name type="synonym">Eumeta japonica</name>
    <dbReference type="NCBI Taxonomy" id="151549"/>
    <lineage>
        <taxon>Eukaryota</taxon>
        <taxon>Metazoa</taxon>
        <taxon>Ecdysozoa</taxon>
        <taxon>Arthropoda</taxon>
        <taxon>Hexapoda</taxon>
        <taxon>Insecta</taxon>
        <taxon>Pterygota</taxon>
        <taxon>Neoptera</taxon>
        <taxon>Endopterygota</taxon>
        <taxon>Lepidoptera</taxon>
        <taxon>Glossata</taxon>
        <taxon>Ditrysia</taxon>
        <taxon>Tineoidea</taxon>
        <taxon>Psychidae</taxon>
        <taxon>Oiketicinae</taxon>
        <taxon>Eumeta</taxon>
    </lineage>
</organism>
<dbReference type="AlphaFoldDB" id="A0A4C1ZLS0"/>
<gene>
    <name evidence="3" type="ORF">EVAR_60029_1</name>
</gene>
<evidence type="ECO:0000256" key="2">
    <source>
        <dbReference type="SAM" id="SignalP"/>
    </source>
</evidence>
<accession>A0A4C1ZLS0</accession>
<proteinExistence type="predicted"/>
<feature type="signal peptide" evidence="2">
    <location>
        <begin position="1"/>
        <end position="21"/>
    </location>
</feature>
<evidence type="ECO:0000313" key="3">
    <source>
        <dbReference type="EMBL" id="GBP88024.1"/>
    </source>
</evidence>
<feature type="chain" id="PRO_5020031050" description="PiggyBac transposable element-derived protein domain-containing protein" evidence="2">
    <location>
        <begin position="22"/>
        <end position="250"/>
    </location>
</feature>
<comment type="caution">
    <text evidence="3">The sequence shown here is derived from an EMBL/GenBank/DDBJ whole genome shotgun (WGS) entry which is preliminary data.</text>
</comment>
<reference evidence="3 4" key="1">
    <citation type="journal article" date="2019" name="Commun. Biol.">
        <title>The bagworm genome reveals a unique fibroin gene that provides high tensile strength.</title>
        <authorList>
            <person name="Kono N."/>
            <person name="Nakamura H."/>
            <person name="Ohtoshi R."/>
            <person name="Tomita M."/>
            <person name="Numata K."/>
            <person name="Arakawa K."/>
        </authorList>
    </citation>
    <scope>NUCLEOTIDE SEQUENCE [LARGE SCALE GENOMIC DNA]</scope>
</reference>
<name>A0A4C1ZLS0_EUMVA</name>
<dbReference type="Proteomes" id="UP000299102">
    <property type="component" value="Unassembled WGS sequence"/>
</dbReference>
<evidence type="ECO:0008006" key="5">
    <source>
        <dbReference type="Google" id="ProtNLM"/>
    </source>
</evidence>
<dbReference type="OrthoDB" id="7475497at2759"/>
<feature type="compositionally biased region" description="Acidic residues" evidence="1">
    <location>
        <begin position="85"/>
        <end position="98"/>
    </location>
</feature>